<protein>
    <submittedName>
        <fullName evidence="7">Uncharacterized protein</fullName>
    </submittedName>
</protein>
<keyword evidence="3 4" id="KW-0472">Membrane</keyword>
<keyword evidence="4" id="KW-0812">Transmembrane</keyword>
<evidence type="ECO:0000256" key="5">
    <source>
        <dbReference type="SAM" id="SignalP"/>
    </source>
</evidence>
<feature type="transmembrane region" description="Helical" evidence="4">
    <location>
        <begin position="62"/>
        <end position="81"/>
    </location>
</feature>
<dbReference type="Proteomes" id="UP000887565">
    <property type="component" value="Unplaced"/>
</dbReference>
<comment type="similarity">
    <text evidence="2">Belongs to the CDP-alcohol phosphatidyltransferase class-I family.</text>
</comment>
<dbReference type="PANTHER" id="PTHR10414">
    <property type="entry name" value="ETHANOLAMINEPHOSPHOTRANSFERASE"/>
    <property type="match status" value="1"/>
</dbReference>
<accession>A0A915I9K6</accession>
<sequence length="153" mass="17065">MLPMYSTVVLFLSAILWAKFSRSNVLDNDPRAYCWTFGTIFANISCRLIVAQMTSTRCQAMNALVAVYTLTSSCFVVANLLNTSHAGLELFVVRGFAIVFTVAHVHYAVCVVRQMCEYFDIYCFSIKHKVKTNVQAAESTAPLLVESGNFLEP</sequence>
<evidence type="ECO:0000256" key="4">
    <source>
        <dbReference type="SAM" id="Phobius"/>
    </source>
</evidence>
<evidence type="ECO:0000313" key="6">
    <source>
        <dbReference type="Proteomes" id="UP000887565"/>
    </source>
</evidence>
<organism evidence="6 7">
    <name type="scientific">Romanomermis culicivorax</name>
    <name type="common">Nematode worm</name>
    <dbReference type="NCBI Taxonomy" id="13658"/>
    <lineage>
        <taxon>Eukaryota</taxon>
        <taxon>Metazoa</taxon>
        <taxon>Ecdysozoa</taxon>
        <taxon>Nematoda</taxon>
        <taxon>Enoplea</taxon>
        <taxon>Dorylaimia</taxon>
        <taxon>Mermithida</taxon>
        <taxon>Mermithoidea</taxon>
        <taxon>Mermithidae</taxon>
        <taxon>Romanomermis</taxon>
    </lineage>
</organism>
<keyword evidence="4" id="KW-1133">Transmembrane helix</keyword>
<keyword evidence="5" id="KW-0732">Signal</keyword>
<dbReference type="GO" id="GO:0004307">
    <property type="term" value="F:ethanolaminephosphotransferase activity"/>
    <property type="evidence" value="ECO:0007669"/>
    <property type="project" value="TreeGrafter"/>
</dbReference>
<feature type="transmembrane region" description="Helical" evidence="4">
    <location>
        <begin position="93"/>
        <end position="112"/>
    </location>
</feature>
<dbReference type="AlphaFoldDB" id="A0A915I9K6"/>
<feature type="chain" id="PRO_5037862243" evidence="5">
    <location>
        <begin position="19"/>
        <end position="153"/>
    </location>
</feature>
<dbReference type="InterPro" id="IPR014472">
    <property type="entry name" value="CHOPT"/>
</dbReference>
<dbReference type="WBParaSite" id="nRc.2.0.1.t10860-RA">
    <property type="protein sequence ID" value="nRc.2.0.1.t10860-RA"/>
    <property type="gene ID" value="nRc.2.0.1.g10860"/>
</dbReference>
<proteinExistence type="inferred from homology"/>
<comment type="subcellular location">
    <subcellularLocation>
        <location evidence="1">Membrane</location>
    </subcellularLocation>
</comment>
<dbReference type="GO" id="GO:0006646">
    <property type="term" value="P:phosphatidylethanolamine biosynthetic process"/>
    <property type="evidence" value="ECO:0007669"/>
    <property type="project" value="TreeGrafter"/>
</dbReference>
<feature type="signal peptide" evidence="5">
    <location>
        <begin position="1"/>
        <end position="18"/>
    </location>
</feature>
<name>A0A915I9K6_ROMCU</name>
<dbReference type="PANTHER" id="PTHR10414:SF71">
    <property type="entry name" value="FI05338P"/>
    <property type="match status" value="1"/>
</dbReference>
<dbReference type="GO" id="GO:0005789">
    <property type="term" value="C:endoplasmic reticulum membrane"/>
    <property type="evidence" value="ECO:0007669"/>
    <property type="project" value="TreeGrafter"/>
</dbReference>
<reference evidence="7" key="1">
    <citation type="submission" date="2022-11" db="UniProtKB">
        <authorList>
            <consortium name="WormBaseParasite"/>
        </authorList>
    </citation>
    <scope>IDENTIFICATION</scope>
</reference>
<evidence type="ECO:0000256" key="2">
    <source>
        <dbReference type="ARBA" id="ARBA00010441"/>
    </source>
</evidence>
<feature type="transmembrane region" description="Helical" evidence="4">
    <location>
        <begin position="33"/>
        <end position="50"/>
    </location>
</feature>
<evidence type="ECO:0000313" key="7">
    <source>
        <dbReference type="WBParaSite" id="nRc.2.0.1.t10860-RA"/>
    </source>
</evidence>
<dbReference type="OMA" id="HIPITIW"/>
<dbReference type="GO" id="GO:0005794">
    <property type="term" value="C:Golgi apparatus"/>
    <property type="evidence" value="ECO:0007669"/>
    <property type="project" value="TreeGrafter"/>
</dbReference>
<evidence type="ECO:0000256" key="1">
    <source>
        <dbReference type="ARBA" id="ARBA00004370"/>
    </source>
</evidence>
<keyword evidence="6" id="KW-1185">Reference proteome</keyword>
<evidence type="ECO:0000256" key="3">
    <source>
        <dbReference type="ARBA" id="ARBA00023136"/>
    </source>
</evidence>